<proteinExistence type="predicted"/>
<feature type="compositionally biased region" description="Polar residues" evidence="1">
    <location>
        <begin position="1"/>
        <end position="10"/>
    </location>
</feature>
<dbReference type="Proteomes" id="UP000518904">
    <property type="component" value="Unassembled WGS sequence"/>
</dbReference>
<evidence type="ECO:0000256" key="1">
    <source>
        <dbReference type="SAM" id="MobiDB-lite"/>
    </source>
</evidence>
<evidence type="ECO:0000313" key="3">
    <source>
        <dbReference type="Proteomes" id="UP000518904"/>
    </source>
</evidence>
<organism evidence="2 3">
    <name type="scientific">Vibrio parahaemolyticus</name>
    <dbReference type="NCBI Taxonomy" id="670"/>
    <lineage>
        <taxon>Bacteria</taxon>
        <taxon>Pseudomonadati</taxon>
        <taxon>Pseudomonadota</taxon>
        <taxon>Gammaproteobacteria</taxon>
        <taxon>Vibrionales</taxon>
        <taxon>Vibrionaceae</taxon>
        <taxon>Vibrio</taxon>
    </lineage>
</organism>
<reference evidence="2 3" key="1">
    <citation type="submission" date="2020-04" db="EMBL/GenBank/DDBJ databases">
        <title>Whole-genome sequencing of Vibrio spp. from China reveals different genetic environments of blaCTX-M-14 among diverse lineages.</title>
        <authorList>
            <person name="Zheng Z."/>
            <person name="Ye L."/>
            <person name="Chen S."/>
        </authorList>
    </citation>
    <scope>NUCLEOTIDE SEQUENCE [LARGE SCALE GENOMIC DNA]</scope>
    <source>
        <strain evidence="2 3">Vb0551</strain>
    </source>
</reference>
<protein>
    <submittedName>
        <fullName evidence="2">Type III secretion system translocon subunit VopD</fullName>
    </submittedName>
</protein>
<feature type="non-terminal residue" evidence="2">
    <location>
        <position position="89"/>
    </location>
</feature>
<dbReference type="EMBL" id="JABCLB010000581">
    <property type="protein sequence ID" value="NMU82248.1"/>
    <property type="molecule type" value="Genomic_DNA"/>
</dbReference>
<evidence type="ECO:0000313" key="2">
    <source>
        <dbReference type="EMBL" id="NMU82248.1"/>
    </source>
</evidence>
<dbReference type="AlphaFoldDB" id="A0A7Y0SFF5"/>
<feature type="region of interest" description="Disordered" evidence="1">
    <location>
        <begin position="1"/>
        <end position="23"/>
    </location>
</feature>
<accession>A0A7Y0SFF5</accession>
<dbReference type="NCBIfam" id="NF038055">
    <property type="entry name" value="T3SS_SctB_pilot"/>
    <property type="match status" value="1"/>
</dbReference>
<name>A0A7Y0SFF5_VIBPH</name>
<gene>
    <name evidence="2" type="primary">vopD</name>
    <name evidence="2" type="ORF">HKB16_05065</name>
</gene>
<comment type="caution">
    <text evidence="2">The sequence shown here is derived from an EMBL/GenBank/DDBJ whole genome shotgun (WGS) entry which is preliminary data.</text>
</comment>
<feature type="non-terminal residue" evidence="2">
    <location>
        <position position="1"/>
    </location>
</feature>
<sequence length="89" mass="9283">GAVKSQSESGVSGAARYQLETPKAPTVSNQAQVVANLMSALAPTVSSLMSTTMKALNGEEVIKSPSDAVSQSLTLLTLLYQVSKLSREQ</sequence>